<reference evidence="1" key="1">
    <citation type="submission" date="2011-11" db="EMBL/GenBank/DDBJ databases">
        <title>Decoding the brain transcriptome of the Eastern honeybee (Apis cerana) based on pyrosequencing.</title>
        <authorList>
            <person name="Sun L."/>
            <person name="Zheng H."/>
            <person name="Wang Y."/>
            <person name="Xie X."/>
            <person name="Zhu Y."/>
            <person name="Gu W."/>
            <person name="Wang S."/>
        </authorList>
    </citation>
    <scope>NUCLEOTIDE SEQUENCE</scope>
    <source>
        <tissue evidence="1">Brain</tissue>
    </source>
</reference>
<name>V9ID29_APICE</name>
<dbReference type="AlphaFoldDB" id="V9ID29"/>
<organism evidence="1">
    <name type="scientific">Apis cerana</name>
    <name type="common">Indian honeybee</name>
    <dbReference type="NCBI Taxonomy" id="7461"/>
    <lineage>
        <taxon>Eukaryota</taxon>
        <taxon>Metazoa</taxon>
        <taxon>Ecdysozoa</taxon>
        <taxon>Arthropoda</taxon>
        <taxon>Hexapoda</taxon>
        <taxon>Insecta</taxon>
        <taxon>Pterygota</taxon>
        <taxon>Neoptera</taxon>
        <taxon>Endopterygota</taxon>
        <taxon>Hymenoptera</taxon>
        <taxon>Apocrita</taxon>
        <taxon>Aculeata</taxon>
        <taxon>Apoidea</taxon>
        <taxon>Anthophila</taxon>
        <taxon>Apidae</taxon>
        <taxon>Apis</taxon>
    </lineage>
</organism>
<protein>
    <submittedName>
        <fullName evidence="1">PAP associated domain containing 1</fullName>
    </submittedName>
</protein>
<sequence>MALVHRVNINFGFILNTLYCKCIVNIKRCKTEYKTKKQADFKYGENLTFKEMLNFRQMQARKSILVRVAENNIDDLKNFCTRYVNINKMFCYNTVNNKIIYQYICYTIWIFC</sequence>
<accession>V9ID29</accession>
<proteinExistence type="evidence at transcript level"/>
<evidence type="ECO:0000313" key="1">
    <source>
        <dbReference type="EMBL" id="AEY59038.1"/>
    </source>
</evidence>
<gene>
    <name evidence="1" type="ORF">ACCB01699.1</name>
</gene>
<dbReference type="EMBL" id="JR040219">
    <property type="protein sequence ID" value="AEY59038.1"/>
    <property type="molecule type" value="mRNA"/>
</dbReference>